<feature type="binding site" evidence="18">
    <location>
        <position position="173"/>
    </location>
    <ligand>
        <name>UDP-N-acetyl-alpha-D-glucosamine</name>
        <dbReference type="ChEBI" id="CHEBI:57705"/>
    </ligand>
</feature>
<dbReference type="InterPro" id="IPR038009">
    <property type="entry name" value="GlmU_C_LbH"/>
</dbReference>
<dbReference type="AlphaFoldDB" id="A0A506U1C5"/>
<feature type="binding site" evidence="18">
    <location>
        <position position="24"/>
    </location>
    <ligand>
        <name>UDP-N-acetyl-alpha-D-glucosamine</name>
        <dbReference type="ChEBI" id="CHEBI:57705"/>
    </ligand>
</feature>
<evidence type="ECO:0000259" key="19">
    <source>
        <dbReference type="Pfam" id="PF12804"/>
    </source>
</evidence>
<feature type="active site" description="Proton acceptor" evidence="18">
    <location>
        <position position="349"/>
    </location>
</feature>
<dbReference type="InterPro" id="IPR011004">
    <property type="entry name" value="Trimer_LpxA-like_sf"/>
</dbReference>
<accession>A0A506U1C5</accession>
<feature type="binding site" evidence="18">
    <location>
        <begin position="10"/>
        <end position="13"/>
    </location>
    <ligand>
        <name>UDP-N-acetyl-alpha-D-glucosamine</name>
        <dbReference type="ChEBI" id="CHEBI:57705"/>
    </ligand>
</feature>
<evidence type="ECO:0000313" key="21">
    <source>
        <dbReference type="Proteomes" id="UP000320314"/>
    </source>
</evidence>
<evidence type="ECO:0000256" key="14">
    <source>
        <dbReference type="ARBA" id="ARBA00023316"/>
    </source>
</evidence>
<keyword evidence="9 18" id="KW-0460">Magnesium</keyword>
<dbReference type="InterPro" id="IPR001451">
    <property type="entry name" value="Hexapep"/>
</dbReference>
<dbReference type="Proteomes" id="UP000320314">
    <property type="component" value="Unassembled WGS sequence"/>
</dbReference>
<dbReference type="GO" id="GO:0006048">
    <property type="term" value="P:UDP-N-acetylglucosamine biosynthetic process"/>
    <property type="evidence" value="ECO:0007669"/>
    <property type="project" value="UniProtKB-UniPathway"/>
</dbReference>
<feature type="binding site" evidence="18">
    <location>
        <begin position="82"/>
        <end position="83"/>
    </location>
    <ligand>
        <name>UDP-N-acetyl-alpha-D-glucosamine</name>
        <dbReference type="ChEBI" id="CHEBI:57705"/>
    </ligand>
</feature>
<feature type="binding site" evidence="18">
    <location>
        <position position="337"/>
    </location>
    <ligand>
        <name>UDP-N-acetyl-alpha-D-glucosamine</name>
        <dbReference type="ChEBI" id="CHEBI:57705"/>
    </ligand>
</feature>
<keyword evidence="13 18" id="KW-0012">Acyltransferase</keyword>
<comment type="subcellular location">
    <subcellularLocation>
        <location evidence="1 18">Cytoplasm</location>
    </subcellularLocation>
</comment>
<dbReference type="GO" id="GO:0005737">
    <property type="term" value="C:cytoplasm"/>
    <property type="evidence" value="ECO:0007669"/>
    <property type="project" value="UniProtKB-SubCell"/>
</dbReference>
<feature type="region of interest" description="Linker" evidence="18">
    <location>
        <begin position="233"/>
        <end position="253"/>
    </location>
</feature>
<comment type="pathway">
    <text evidence="18">Bacterial outer membrane biogenesis; LPS lipid A biosynthesis.</text>
</comment>
<dbReference type="SUPFAM" id="SSF53448">
    <property type="entry name" value="Nucleotide-diphospho-sugar transferases"/>
    <property type="match status" value="1"/>
</dbReference>
<dbReference type="CDD" id="cd02540">
    <property type="entry name" value="GT2_GlmU_N_bac"/>
    <property type="match status" value="1"/>
</dbReference>
<dbReference type="InterPro" id="IPR018357">
    <property type="entry name" value="Hexapep_transf_CS"/>
</dbReference>
<dbReference type="NCBIfam" id="TIGR01173">
    <property type="entry name" value="glmU"/>
    <property type="match status" value="1"/>
</dbReference>
<comment type="cofactor">
    <cofactor evidence="18">
        <name>Mg(2+)</name>
        <dbReference type="ChEBI" id="CHEBI:18420"/>
    </cofactor>
    <text evidence="18">Binds 1 Mg(2+) ion per subunit.</text>
</comment>
<dbReference type="GO" id="GO:0009252">
    <property type="term" value="P:peptidoglycan biosynthetic process"/>
    <property type="evidence" value="ECO:0007669"/>
    <property type="project" value="UniProtKB-UniRule"/>
</dbReference>
<evidence type="ECO:0000256" key="12">
    <source>
        <dbReference type="ARBA" id="ARBA00023268"/>
    </source>
</evidence>
<dbReference type="Pfam" id="PF12804">
    <property type="entry name" value="NTP_transf_3"/>
    <property type="match status" value="1"/>
</dbReference>
<dbReference type="PANTHER" id="PTHR43584">
    <property type="entry name" value="NUCLEOTIDYL TRANSFERASE"/>
    <property type="match status" value="1"/>
</dbReference>
<dbReference type="InterPro" id="IPR005882">
    <property type="entry name" value="Bifunctional_GlmU"/>
</dbReference>
<dbReference type="EC" id="2.7.7.23" evidence="18"/>
<keyword evidence="8 18" id="KW-0677">Repeat</keyword>
<evidence type="ECO:0000256" key="10">
    <source>
        <dbReference type="ARBA" id="ARBA00022960"/>
    </source>
</evidence>
<comment type="pathway">
    <text evidence="18">Nucleotide-sugar biosynthesis; UDP-N-acetyl-alpha-D-glucosamine biosynthesis; UDP-N-acetyl-alpha-D-glucosamine from N-acetyl-alpha-D-glucosamine 1-phosphate: step 1/1.</text>
</comment>
<dbReference type="PANTHER" id="PTHR43584:SF3">
    <property type="entry name" value="BIFUNCTIONAL PROTEIN GLMU"/>
    <property type="match status" value="1"/>
</dbReference>
<comment type="similarity">
    <text evidence="3 18">In the N-terminal section; belongs to the N-acetylglucosamine-1-phosphate uridyltransferase family.</text>
</comment>
<keyword evidence="7 18" id="KW-0479">Metal-binding</keyword>
<evidence type="ECO:0000256" key="3">
    <source>
        <dbReference type="ARBA" id="ARBA00007947"/>
    </source>
</evidence>
<dbReference type="PROSITE" id="PS00101">
    <property type="entry name" value="HEXAPEP_TRANSFERASES"/>
    <property type="match status" value="1"/>
</dbReference>
<feature type="binding site" evidence="18">
    <location>
        <position position="366"/>
    </location>
    <ligand>
        <name>acetyl-CoA</name>
        <dbReference type="ChEBI" id="CHEBI:57288"/>
    </ligand>
</feature>
<feature type="binding site" evidence="18">
    <location>
        <begin position="372"/>
        <end position="373"/>
    </location>
    <ligand>
        <name>acetyl-CoA</name>
        <dbReference type="ChEBI" id="CHEBI:57288"/>
    </ligand>
</feature>
<feature type="binding site" evidence="18">
    <location>
        <position position="107"/>
    </location>
    <ligand>
        <name>Mg(2+)</name>
        <dbReference type="ChEBI" id="CHEBI:18420"/>
    </ligand>
</feature>
<sequence>MERKSLAIILAAGEGTRMKSALPKVLHPVGGRAMLAHVVEAVAEAGIERTALVVGRQSETVAESIRSGAPSISVFEQGERLGTAHAVLAAREALEETPQAVLVLFGDTPLVRAETLARASAALEAEDAAVVVVGFRTPRPTGYGRLVEEDGALVAIREEKDASEAERKIDFCNGGAMAIDGRRALSLIEAIGNDNAKGEYYLTDIVALARSRGARAVAIEVDENELVGVNTRVELAAAETLWQHRRREALMLSGVTMTAPETVFLAWDTEIARDVTIEPNVVFGPAVTVGEGATIRAFSHLEGARVSPGAEIGPYARLRPGAEIGKRAKVGNFCEVKKAEIGTGAKINHLSYIGDATVGEGVNVGAGTITCNYDGANKHRTEIGAHTFVGSNTSLVAPLSIGADSYIASGSVVTDAVPEGTLAFGRARQVNKPGRAHDLRERILATKRSKENGNG</sequence>
<evidence type="ECO:0000256" key="7">
    <source>
        <dbReference type="ARBA" id="ARBA00022723"/>
    </source>
</evidence>
<keyword evidence="10 18" id="KW-0133">Cell shape</keyword>
<dbReference type="GO" id="GO:0000287">
    <property type="term" value="F:magnesium ion binding"/>
    <property type="evidence" value="ECO:0007669"/>
    <property type="project" value="UniProtKB-UniRule"/>
</dbReference>
<keyword evidence="21" id="KW-1185">Reference proteome</keyword>
<evidence type="ECO:0000256" key="15">
    <source>
        <dbReference type="ARBA" id="ARBA00048247"/>
    </source>
</evidence>
<gene>
    <name evidence="18 20" type="primary">glmU</name>
    <name evidence="20" type="ORF">FJU11_11250</name>
</gene>
<dbReference type="UniPathway" id="UPA00113">
    <property type="reaction ID" value="UER00532"/>
</dbReference>
<keyword evidence="6 18" id="KW-0548">Nucleotidyltransferase</keyword>
<keyword evidence="14 18" id="KW-0961">Cell wall biogenesis/degradation</keyword>
<evidence type="ECO:0000256" key="9">
    <source>
        <dbReference type="ARBA" id="ARBA00022842"/>
    </source>
</evidence>
<evidence type="ECO:0000256" key="16">
    <source>
        <dbReference type="ARBA" id="ARBA00048493"/>
    </source>
</evidence>
<feature type="binding site" evidence="18">
    <location>
        <position position="409"/>
    </location>
    <ligand>
        <name>acetyl-CoA</name>
        <dbReference type="ChEBI" id="CHEBI:57288"/>
    </ligand>
</feature>
<comment type="catalytic activity">
    <reaction evidence="16 18">
        <text>N-acetyl-alpha-D-glucosamine 1-phosphate + UTP + H(+) = UDP-N-acetyl-alpha-D-glucosamine + diphosphate</text>
        <dbReference type="Rhea" id="RHEA:13509"/>
        <dbReference type="ChEBI" id="CHEBI:15378"/>
        <dbReference type="ChEBI" id="CHEBI:33019"/>
        <dbReference type="ChEBI" id="CHEBI:46398"/>
        <dbReference type="ChEBI" id="CHEBI:57705"/>
        <dbReference type="ChEBI" id="CHEBI:57776"/>
        <dbReference type="EC" id="2.7.7.23"/>
    </reaction>
</comment>
<keyword evidence="11 18" id="KW-0573">Peptidoglycan synthesis</keyword>
<feature type="binding site" evidence="18">
    <location>
        <position position="363"/>
    </location>
    <ligand>
        <name>UDP-N-acetyl-alpha-D-glucosamine</name>
        <dbReference type="ChEBI" id="CHEBI:57705"/>
    </ligand>
</feature>
<evidence type="ECO:0000256" key="11">
    <source>
        <dbReference type="ARBA" id="ARBA00022984"/>
    </source>
</evidence>
<evidence type="ECO:0000256" key="5">
    <source>
        <dbReference type="ARBA" id="ARBA00022679"/>
    </source>
</evidence>
<dbReference type="GO" id="GO:0071555">
    <property type="term" value="P:cell wall organization"/>
    <property type="evidence" value="ECO:0007669"/>
    <property type="project" value="UniProtKB-KW"/>
</dbReference>
<reference evidence="20 21" key="1">
    <citation type="submission" date="2019-06" db="EMBL/GenBank/DDBJ databases">
        <authorList>
            <person name="Li M."/>
        </authorList>
    </citation>
    <scope>NUCLEOTIDE SEQUENCE [LARGE SCALE GENOMIC DNA]</scope>
    <source>
        <strain evidence="20 21">BGMRC6574</strain>
    </source>
</reference>
<keyword evidence="12 18" id="KW-0511">Multifunctional enzyme</keyword>
<protein>
    <recommendedName>
        <fullName evidence="18">Bifunctional protein GlmU</fullName>
    </recommendedName>
    <domain>
        <recommendedName>
            <fullName evidence="18">UDP-N-acetylglucosamine pyrophosphorylase</fullName>
            <ecNumber evidence="18">2.7.7.23</ecNumber>
        </recommendedName>
        <alternativeName>
            <fullName evidence="18">N-acetylglucosamine-1-phosphate uridyltransferase</fullName>
        </alternativeName>
    </domain>
    <domain>
        <recommendedName>
            <fullName evidence="18">Glucosamine-1-phosphate N-acetyltransferase</fullName>
            <ecNumber evidence="18">2.3.1.157</ecNumber>
        </recommendedName>
    </domain>
</protein>
<feature type="region of interest" description="N-acetyltransferase" evidence="18">
    <location>
        <begin position="254"/>
        <end position="455"/>
    </location>
</feature>
<feature type="binding site" evidence="18">
    <location>
        <position position="319"/>
    </location>
    <ligand>
        <name>UDP-N-acetyl-alpha-D-glucosamine</name>
        <dbReference type="ChEBI" id="CHEBI:57705"/>
    </ligand>
</feature>
<evidence type="ECO:0000313" key="20">
    <source>
        <dbReference type="EMBL" id="TPW27560.1"/>
    </source>
</evidence>
<dbReference type="GO" id="GO:0003977">
    <property type="term" value="F:UDP-N-acetylglucosamine diphosphorylase activity"/>
    <property type="evidence" value="ECO:0007669"/>
    <property type="project" value="UniProtKB-UniRule"/>
</dbReference>
<feature type="region of interest" description="Pyrophosphorylase" evidence="18">
    <location>
        <begin position="1"/>
        <end position="232"/>
    </location>
</feature>
<organism evidence="20 21">
    <name type="scientific">Pararhizobium mangrovi</name>
    <dbReference type="NCBI Taxonomy" id="2590452"/>
    <lineage>
        <taxon>Bacteria</taxon>
        <taxon>Pseudomonadati</taxon>
        <taxon>Pseudomonadota</taxon>
        <taxon>Alphaproteobacteria</taxon>
        <taxon>Hyphomicrobiales</taxon>
        <taxon>Rhizobiaceae</taxon>
        <taxon>Rhizobium/Agrobacterium group</taxon>
        <taxon>Pararhizobium</taxon>
    </lineage>
</organism>
<feature type="binding site" evidence="18">
    <location>
        <position position="352"/>
    </location>
    <ligand>
        <name>UDP-N-acetyl-alpha-D-glucosamine</name>
        <dbReference type="ChEBI" id="CHEBI:57705"/>
    </ligand>
</feature>
<dbReference type="Pfam" id="PF00132">
    <property type="entry name" value="Hexapep"/>
    <property type="match status" value="1"/>
</dbReference>
<dbReference type="InterPro" id="IPR050065">
    <property type="entry name" value="GlmU-like"/>
</dbReference>
<comment type="caution">
    <text evidence="18">Lacks conserved residue(s) required for the propagation of feature annotation.</text>
</comment>
<name>A0A506U1C5_9HYPH</name>
<feature type="binding site" evidence="18">
    <location>
        <position position="144"/>
    </location>
    <ligand>
        <name>UDP-N-acetyl-alpha-D-glucosamine</name>
        <dbReference type="ChEBI" id="CHEBI:57705"/>
    </ligand>
</feature>
<evidence type="ECO:0000256" key="2">
    <source>
        <dbReference type="ARBA" id="ARBA00007707"/>
    </source>
</evidence>
<dbReference type="EMBL" id="VHLH01000020">
    <property type="protein sequence ID" value="TPW27560.1"/>
    <property type="molecule type" value="Genomic_DNA"/>
</dbReference>
<feature type="domain" description="MobA-like NTP transferase" evidence="19">
    <location>
        <begin position="7"/>
        <end position="143"/>
    </location>
</feature>
<evidence type="ECO:0000256" key="18">
    <source>
        <dbReference type="HAMAP-Rule" id="MF_01631"/>
    </source>
</evidence>
<evidence type="ECO:0000256" key="6">
    <source>
        <dbReference type="ARBA" id="ARBA00022695"/>
    </source>
</evidence>
<dbReference type="Gene3D" id="2.160.10.10">
    <property type="entry name" value="Hexapeptide repeat proteins"/>
    <property type="match status" value="1"/>
</dbReference>
<dbReference type="CDD" id="cd03353">
    <property type="entry name" value="LbH_GlmU_C"/>
    <property type="match status" value="1"/>
</dbReference>
<evidence type="ECO:0000256" key="8">
    <source>
        <dbReference type="ARBA" id="ARBA00022737"/>
    </source>
</evidence>
<dbReference type="SUPFAM" id="SSF51161">
    <property type="entry name" value="Trimeric LpxA-like enzymes"/>
    <property type="match status" value="1"/>
</dbReference>
<keyword evidence="4 18" id="KW-0963">Cytoplasm</keyword>
<comment type="subunit">
    <text evidence="18">Homotrimer.</text>
</comment>
<feature type="binding site" evidence="18">
    <location>
        <position position="426"/>
    </location>
    <ligand>
        <name>acetyl-CoA</name>
        <dbReference type="ChEBI" id="CHEBI:57288"/>
    </ligand>
</feature>
<proteinExistence type="inferred from homology"/>
<keyword evidence="5 18" id="KW-0808">Transferase</keyword>
<dbReference type="GO" id="GO:0000902">
    <property type="term" value="P:cell morphogenesis"/>
    <property type="evidence" value="ECO:0007669"/>
    <property type="project" value="UniProtKB-UniRule"/>
</dbReference>
<dbReference type="InterPro" id="IPR029044">
    <property type="entry name" value="Nucleotide-diphossugar_trans"/>
</dbReference>
<comment type="pathway">
    <text evidence="18">Nucleotide-sugar biosynthesis; UDP-N-acetyl-alpha-D-glucosamine biosynthesis; N-acetyl-alpha-D-glucosamine 1-phosphate from alpha-D-glucosamine 6-phosphate (route II): step 2/2.</text>
</comment>
<dbReference type="GO" id="GO:0019134">
    <property type="term" value="F:glucosamine-1-phosphate N-acetyltransferase activity"/>
    <property type="evidence" value="ECO:0007669"/>
    <property type="project" value="UniProtKB-UniRule"/>
</dbReference>
<comment type="catalytic activity">
    <reaction evidence="15 18">
        <text>alpha-D-glucosamine 1-phosphate + acetyl-CoA = N-acetyl-alpha-D-glucosamine 1-phosphate + CoA + H(+)</text>
        <dbReference type="Rhea" id="RHEA:13725"/>
        <dbReference type="ChEBI" id="CHEBI:15378"/>
        <dbReference type="ChEBI" id="CHEBI:57287"/>
        <dbReference type="ChEBI" id="CHEBI:57288"/>
        <dbReference type="ChEBI" id="CHEBI:57776"/>
        <dbReference type="ChEBI" id="CHEBI:58516"/>
        <dbReference type="EC" id="2.3.1.157"/>
    </reaction>
</comment>
<feature type="binding site" evidence="18">
    <location>
        <position position="230"/>
    </location>
    <ligand>
        <name>UDP-N-acetyl-alpha-D-glucosamine</name>
        <dbReference type="ChEBI" id="CHEBI:57705"/>
    </ligand>
</feature>
<evidence type="ECO:0000256" key="13">
    <source>
        <dbReference type="ARBA" id="ARBA00023315"/>
    </source>
</evidence>
<dbReference type="Gene3D" id="3.90.550.10">
    <property type="entry name" value="Spore Coat Polysaccharide Biosynthesis Protein SpsA, Chain A"/>
    <property type="match status" value="1"/>
</dbReference>
<evidence type="ECO:0000256" key="4">
    <source>
        <dbReference type="ARBA" id="ARBA00022490"/>
    </source>
</evidence>
<dbReference type="GO" id="GO:0008360">
    <property type="term" value="P:regulation of cell shape"/>
    <property type="evidence" value="ECO:0007669"/>
    <property type="project" value="UniProtKB-KW"/>
</dbReference>
<feature type="binding site" evidence="18">
    <location>
        <position position="391"/>
    </location>
    <ligand>
        <name>acetyl-CoA</name>
        <dbReference type="ChEBI" id="CHEBI:57288"/>
    </ligand>
</feature>
<comment type="caution">
    <text evidence="20">The sequence shown here is derived from an EMBL/GenBank/DDBJ whole genome shotgun (WGS) entry which is preliminary data.</text>
</comment>
<feature type="binding site" evidence="18">
    <location>
        <position position="77"/>
    </location>
    <ligand>
        <name>UDP-N-acetyl-alpha-D-glucosamine</name>
        <dbReference type="ChEBI" id="CHEBI:57705"/>
    </ligand>
</feature>
<evidence type="ECO:0000256" key="17">
    <source>
        <dbReference type="ARBA" id="ARBA00049628"/>
    </source>
</evidence>
<comment type="function">
    <text evidence="17 18">Catalyzes the last two sequential reactions in the de novo biosynthetic pathway for UDP-N-acetylglucosamine (UDP-GlcNAc). The C-terminal domain catalyzes the transfer of acetyl group from acetyl coenzyme A to glucosamine-1-phosphate (GlcN-1-P) to produce N-acetylglucosamine-1-phosphate (GlcNAc-1-P), which is converted into UDP-GlcNAc by the transfer of uridine 5-monophosphate (from uridine 5-triphosphate), a reaction catalyzed by the N-terminal domain.</text>
</comment>
<dbReference type="NCBIfam" id="NF010933">
    <property type="entry name" value="PRK14353.1"/>
    <property type="match status" value="1"/>
</dbReference>
<dbReference type="HAMAP" id="MF_01631">
    <property type="entry name" value="GlmU"/>
    <property type="match status" value="1"/>
</dbReference>
<dbReference type="OrthoDB" id="9775031at2"/>
<dbReference type="EC" id="2.3.1.157" evidence="18"/>
<comment type="similarity">
    <text evidence="2 18">In the C-terminal section; belongs to the transferase hexapeptide repeat family.</text>
</comment>
<feature type="binding site" evidence="18">
    <location>
        <position position="158"/>
    </location>
    <ligand>
        <name>UDP-N-acetyl-alpha-D-glucosamine</name>
        <dbReference type="ChEBI" id="CHEBI:57705"/>
    </ligand>
</feature>
<dbReference type="UniPathway" id="UPA00973"/>
<dbReference type="GO" id="GO:0009245">
    <property type="term" value="P:lipid A biosynthetic process"/>
    <property type="evidence" value="ECO:0007669"/>
    <property type="project" value="UniProtKB-UniRule"/>
</dbReference>
<dbReference type="RefSeq" id="WP_141167153.1">
    <property type="nucleotide sequence ID" value="NZ_VHLH01000020.1"/>
</dbReference>
<dbReference type="GO" id="GO:0016020">
    <property type="term" value="C:membrane"/>
    <property type="evidence" value="ECO:0007669"/>
    <property type="project" value="GOC"/>
</dbReference>
<dbReference type="InterPro" id="IPR025877">
    <property type="entry name" value="MobA-like_NTP_Trfase"/>
</dbReference>
<evidence type="ECO:0000256" key="1">
    <source>
        <dbReference type="ARBA" id="ARBA00004496"/>
    </source>
</evidence>
<feature type="binding site" evidence="18">
    <location>
        <position position="230"/>
    </location>
    <ligand>
        <name>Mg(2+)</name>
        <dbReference type="ChEBI" id="CHEBI:18420"/>
    </ligand>
</feature>